<dbReference type="SMART" id="SM00710">
    <property type="entry name" value="PbH1"/>
    <property type="match status" value="4"/>
</dbReference>
<proteinExistence type="predicted"/>
<evidence type="ECO:0000313" key="3">
    <source>
        <dbReference type="EMBL" id="AVP96082.1"/>
    </source>
</evidence>
<reference evidence="3 4" key="1">
    <citation type="submission" date="2018-03" db="EMBL/GenBank/DDBJ databases">
        <title>Ahniella affigens gen. nov., sp. nov., a gammaproteobacterium isolated from sandy soil near a stream.</title>
        <authorList>
            <person name="Ko Y."/>
            <person name="Kim J.-H."/>
        </authorList>
    </citation>
    <scope>NUCLEOTIDE SEQUENCE [LARGE SCALE GENOMIC DNA]</scope>
    <source>
        <strain evidence="3 4">D13</strain>
    </source>
</reference>
<dbReference type="Pfam" id="PF24249">
    <property type="entry name" value="DUF7452"/>
    <property type="match status" value="1"/>
</dbReference>
<dbReference type="AlphaFoldDB" id="A0A2P1PMM1"/>
<organism evidence="3 4">
    <name type="scientific">Ahniella affigens</name>
    <dbReference type="NCBI Taxonomy" id="2021234"/>
    <lineage>
        <taxon>Bacteria</taxon>
        <taxon>Pseudomonadati</taxon>
        <taxon>Pseudomonadota</taxon>
        <taxon>Gammaproteobacteria</taxon>
        <taxon>Lysobacterales</taxon>
        <taxon>Rhodanobacteraceae</taxon>
        <taxon>Ahniella</taxon>
    </lineage>
</organism>
<evidence type="ECO:0000256" key="1">
    <source>
        <dbReference type="SAM" id="MobiDB-lite"/>
    </source>
</evidence>
<evidence type="ECO:0000313" key="4">
    <source>
        <dbReference type="Proteomes" id="UP000241074"/>
    </source>
</evidence>
<protein>
    <recommendedName>
        <fullName evidence="2">DUF7452 domain-containing protein</fullName>
    </recommendedName>
</protein>
<reference evidence="3 4" key="2">
    <citation type="submission" date="2018-03" db="EMBL/GenBank/DDBJ databases">
        <authorList>
            <person name="Keele B.F."/>
        </authorList>
    </citation>
    <scope>NUCLEOTIDE SEQUENCE [LARGE SCALE GENOMIC DNA]</scope>
    <source>
        <strain evidence="3 4">D13</strain>
    </source>
</reference>
<dbReference type="Proteomes" id="UP000241074">
    <property type="component" value="Chromosome"/>
</dbReference>
<dbReference type="NCBIfam" id="NF041518">
    <property type="entry name" value="choice_anch_Q"/>
    <property type="match status" value="1"/>
</dbReference>
<evidence type="ECO:0000259" key="2">
    <source>
        <dbReference type="Pfam" id="PF24249"/>
    </source>
</evidence>
<dbReference type="SUPFAM" id="SSF51126">
    <property type="entry name" value="Pectin lyase-like"/>
    <property type="match status" value="1"/>
</dbReference>
<accession>A0A2P1PMM1</accession>
<feature type="domain" description="DUF7452" evidence="2">
    <location>
        <begin position="579"/>
        <end position="687"/>
    </location>
</feature>
<dbReference type="InterPro" id="IPR059226">
    <property type="entry name" value="Choice_anch_Q_dom"/>
</dbReference>
<name>A0A2P1PMM1_9GAMM</name>
<keyword evidence="4" id="KW-1185">Reference proteome</keyword>
<feature type="region of interest" description="Disordered" evidence="1">
    <location>
        <begin position="372"/>
        <end position="394"/>
    </location>
</feature>
<dbReference type="InterPro" id="IPR011050">
    <property type="entry name" value="Pectin_lyase_fold/virulence"/>
</dbReference>
<gene>
    <name evidence="3" type="ORF">C7S18_02235</name>
</gene>
<sequence length="710" mass="75045">MASRPLAMALALTWTCTEASGNVLTFPGPGACSASFNNCMQAAAVNDTIEIATDSPISGPLLSTTKALTIRPAPGFRPTFAEGVTLRLSVQAGQGGTIRVEGLRFQRGSLVVDSFAPVQVDLLNNHIESIQDSSYSAGIWIIMPGQVAAGTGAMHVDISGNTIQVDGGANSSGIFISRSPSPEEYPYQLRVTDNRIIARGSSQENGSGLGRTGIVASDDGGIDNPLRIERNQILEDPDNGDGSARFCSGIRVNANQQAATTARIANNLMVLKPSCSSLSSGIWLNGHPDNLVSAHILNNTIVAAQNGIRLGSTGWPNSPQFHFQVLIANNLIRDAPGFGVVVEPLAADSMVSNQNNAWFQVAGYQNFSPAPGSITSDPQSLPPRHRLSSTSPLRETGDAAVYTSGLTNLAAEALDADGLRRTKSSQIDIGAFEFGDATYRIDFPTSNPSVLYLLDVAGLNGFAQAMLHLTRSDGRNLDGYVGVPNPLSTYYEVGSQRWHVRSEDGNVLPPGGGLNLWAATPGSTADQYFVGLNSLTEPNAALLPDAWASLPSDYLFLVAPTRGVGNVAFVDTHPVAARQVNGQWHLSNTDGVGIEIGNAFVVYAQAPGHNAYVHTVSDANRLSGTVSRLDHPLLNGLPCAGVHVGVNGSGLMPTRDVSAHYDSNTGFWQLHLEAIGPMLFNGNRYNILIDPRPSDDACRVPLLTDGFEGN</sequence>
<dbReference type="EMBL" id="CP027860">
    <property type="protein sequence ID" value="AVP96082.1"/>
    <property type="molecule type" value="Genomic_DNA"/>
</dbReference>
<dbReference type="InterPro" id="IPR055875">
    <property type="entry name" value="DUF7452"/>
</dbReference>
<dbReference type="KEGG" id="xba:C7S18_02235"/>
<dbReference type="InterPro" id="IPR006626">
    <property type="entry name" value="PbH1"/>
</dbReference>